<keyword evidence="4" id="KW-0234">DNA repair</keyword>
<dbReference type="Pfam" id="PF00817">
    <property type="entry name" value="IMS"/>
    <property type="match status" value="1"/>
</dbReference>
<dbReference type="GO" id="GO:0003887">
    <property type="term" value="F:DNA-directed DNA polymerase activity"/>
    <property type="evidence" value="ECO:0007669"/>
    <property type="project" value="UniProtKB-UniRule"/>
</dbReference>
<evidence type="ECO:0000256" key="4">
    <source>
        <dbReference type="HAMAP-Rule" id="MF_01113"/>
    </source>
</evidence>
<dbReference type="RefSeq" id="WP_133902314.1">
    <property type="nucleotide sequence ID" value="NZ_SOCP01000003.1"/>
</dbReference>
<gene>
    <name evidence="4" type="primary">dinB</name>
    <name evidence="6" type="ORF">CLV71_103469</name>
</gene>
<feature type="binding site" evidence="4">
    <location>
        <position position="102"/>
    </location>
    <ligand>
        <name>Mg(2+)</name>
        <dbReference type="ChEBI" id="CHEBI:18420"/>
    </ligand>
</feature>
<dbReference type="GO" id="GO:0005829">
    <property type="term" value="C:cytosol"/>
    <property type="evidence" value="ECO:0007669"/>
    <property type="project" value="TreeGrafter"/>
</dbReference>
<dbReference type="CDD" id="cd03586">
    <property type="entry name" value="PolY_Pol_IV_kappa"/>
    <property type="match status" value="1"/>
</dbReference>
<comment type="subunit">
    <text evidence="4">Monomer.</text>
</comment>
<dbReference type="PROSITE" id="PS50173">
    <property type="entry name" value="UMUC"/>
    <property type="match status" value="1"/>
</dbReference>
<dbReference type="EC" id="2.7.7.7" evidence="4"/>
<evidence type="ECO:0000256" key="2">
    <source>
        <dbReference type="ARBA" id="ARBA00025589"/>
    </source>
</evidence>
<dbReference type="GO" id="GO:0006281">
    <property type="term" value="P:DNA repair"/>
    <property type="evidence" value="ECO:0007669"/>
    <property type="project" value="UniProtKB-UniRule"/>
</dbReference>
<keyword evidence="4" id="KW-0515">Mutator protein</keyword>
<dbReference type="Gene3D" id="1.10.150.20">
    <property type="entry name" value="5' to 3' exonuclease, C-terminal subdomain"/>
    <property type="match status" value="1"/>
</dbReference>
<keyword evidence="4" id="KW-0963">Cytoplasm</keyword>
<dbReference type="GO" id="GO:0003684">
    <property type="term" value="F:damaged DNA binding"/>
    <property type="evidence" value="ECO:0007669"/>
    <property type="project" value="InterPro"/>
</dbReference>
<accession>A0A4R7VZX4</accession>
<keyword evidence="4" id="KW-0235">DNA replication</keyword>
<dbReference type="InterPro" id="IPR017961">
    <property type="entry name" value="DNA_pol_Y-fam_little_finger"/>
</dbReference>
<comment type="cofactor">
    <cofactor evidence="4">
        <name>Mg(2+)</name>
        <dbReference type="ChEBI" id="CHEBI:18420"/>
    </cofactor>
    <text evidence="4">Binds 2 magnesium ions per subunit.</text>
</comment>
<dbReference type="Gene3D" id="3.40.1170.60">
    <property type="match status" value="1"/>
</dbReference>
<comment type="subcellular location">
    <subcellularLocation>
        <location evidence="4">Cytoplasm</location>
    </subcellularLocation>
</comment>
<feature type="binding site" evidence="4">
    <location>
        <position position="12"/>
    </location>
    <ligand>
        <name>Mg(2+)</name>
        <dbReference type="ChEBI" id="CHEBI:18420"/>
    </ligand>
</feature>
<feature type="domain" description="UmuC" evidence="5">
    <location>
        <begin position="8"/>
        <end position="184"/>
    </location>
</feature>
<dbReference type="Pfam" id="PF11798">
    <property type="entry name" value="IMS_HHH"/>
    <property type="match status" value="1"/>
</dbReference>
<dbReference type="OrthoDB" id="9808813at2"/>
<protein>
    <recommendedName>
        <fullName evidence="4">DNA polymerase IV</fullName>
        <shortName evidence="4">Pol IV</shortName>
        <ecNumber evidence="4">2.7.7.7</ecNumber>
    </recommendedName>
</protein>
<comment type="similarity">
    <text evidence="1 4">Belongs to the DNA polymerase type-Y family.</text>
</comment>
<dbReference type="InterPro" id="IPR022880">
    <property type="entry name" value="DNApol_IV"/>
</dbReference>
<dbReference type="PANTHER" id="PTHR11076:SF33">
    <property type="entry name" value="DNA POLYMERASE KAPPA"/>
    <property type="match status" value="1"/>
</dbReference>
<dbReference type="Proteomes" id="UP000294927">
    <property type="component" value="Unassembled WGS sequence"/>
</dbReference>
<feature type="active site" evidence="4">
    <location>
        <position position="103"/>
    </location>
</feature>
<feature type="site" description="Substrate discrimination" evidence="4">
    <location>
        <position position="17"/>
    </location>
</feature>
<proteinExistence type="inferred from homology"/>
<dbReference type="InterPro" id="IPR043128">
    <property type="entry name" value="Rev_trsase/Diguanyl_cyclase"/>
</dbReference>
<sequence length="397" mass="42681">MFVSEATILHADLDAFYASVEQRDNPDLRGRPVIVGGGVVLAASYEAKRLGVRTAMGGARALRLCPQAIVVPPRMSAYSAASKAVFEVFRDTTPLVEGISIDEAFLEVGGLRKIAGPPELIAERLRRAVMERVGLPITVGVARTKFLAKVASGVAKPDGLLVVPPTGELEFLHPLPVERLWGVGKVTSAKLRDRGITTVGQVAKLSESTLTAMLGKGSGRHLHALAHNQDPRPVRVGRRRRSIGAQRAIGWSTHTPEDLEAVLAQLIDRTARRLRAAKRSARTVVLRLRFADFARATRSHTLVHATADTEVLLVTARGLLRAVLPMLLDRGCTLVGVSLANLDDEDAAQLMLPFDDVEPGALDSAVDHVRDRFGSLAVTRAVLLGRDPGLSVPLLPD</sequence>
<evidence type="ECO:0000259" key="5">
    <source>
        <dbReference type="PROSITE" id="PS50173"/>
    </source>
</evidence>
<comment type="catalytic activity">
    <reaction evidence="3 4">
        <text>DNA(n) + a 2'-deoxyribonucleoside 5'-triphosphate = DNA(n+1) + diphosphate</text>
        <dbReference type="Rhea" id="RHEA:22508"/>
        <dbReference type="Rhea" id="RHEA-COMP:17339"/>
        <dbReference type="Rhea" id="RHEA-COMP:17340"/>
        <dbReference type="ChEBI" id="CHEBI:33019"/>
        <dbReference type="ChEBI" id="CHEBI:61560"/>
        <dbReference type="ChEBI" id="CHEBI:173112"/>
        <dbReference type="EC" id="2.7.7.7"/>
    </reaction>
</comment>
<dbReference type="GO" id="GO:0042276">
    <property type="term" value="P:error-prone translesion synthesis"/>
    <property type="evidence" value="ECO:0007669"/>
    <property type="project" value="TreeGrafter"/>
</dbReference>
<comment type="caution">
    <text evidence="6">The sequence shown here is derived from an EMBL/GenBank/DDBJ whole genome shotgun (WGS) entry which is preliminary data.</text>
</comment>
<reference evidence="6 7" key="1">
    <citation type="submission" date="2019-03" db="EMBL/GenBank/DDBJ databases">
        <title>Genomic Encyclopedia of Archaeal and Bacterial Type Strains, Phase II (KMG-II): from individual species to whole genera.</title>
        <authorList>
            <person name="Goeker M."/>
        </authorList>
    </citation>
    <scope>NUCLEOTIDE SEQUENCE [LARGE SCALE GENOMIC DNA]</scope>
    <source>
        <strain evidence="6 7">DSM 45499</strain>
    </source>
</reference>
<keyword evidence="4" id="KW-0227">DNA damage</keyword>
<keyword evidence="4" id="KW-0460">Magnesium</keyword>
<dbReference type="Pfam" id="PF11799">
    <property type="entry name" value="IMS_C"/>
    <property type="match status" value="1"/>
</dbReference>
<dbReference type="EMBL" id="SOCP01000003">
    <property type="protein sequence ID" value="TDV55228.1"/>
    <property type="molecule type" value="Genomic_DNA"/>
</dbReference>
<keyword evidence="4" id="KW-0548">Nucleotidyltransferase</keyword>
<dbReference type="InterPro" id="IPR024728">
    <property type="entry name" value="PolY_HhH_motif"/>
</dbReference>
<dbReference type="GO" id="GO:0006261">
    <property type="term" value="P:DNA-templated DNA replication"/>
    <property type="evidence" value="ECO:0007669"/>
    <property type="project" value="UniProtKB-UniRule"/>
</dbReference>
<dbReference type="InterPro" id="IPR043502">
    <property type="entry name" value="DNA/RNA_pol_sf"/>
</dbReference>
<dbReference type="SUPFAM" id="SSF56672">
    <property type="entry name" value="DNA/RNA polymerases"/>
    <property type="match status" value="1"/>
</dbReference>
<evidence type="ECO:0000313" key="6">
    <source>
        <dbReference type="EMBL" id="TDV55228.1"/>
    </source>
</evidence>
<evidence type="ECO:0000313" key="7">
    <source>
        <dbReference type="Proteomes" id="UP000294927"/>
    </source>
</evidence>
<evidence type="ECO:0000256" key="1">
    <source>
        <dbReference type="ARBA" id="ARBA00010945"/>
    </source>
</evidence>
<keyword evidence="4" id="KW-0808">Transferase</keyword>
<dbReference type="HAMAP" id="MF_01113">
    <property type="entry name" value="DNApol_IV"/>
    <property type="match status" value="1"/>
</dbReference>
<dbReference type="NCBIfam" id="NF003015">
    <property type="entry name" value="PRK03858.1"/>
    <property type="match status" value="1"/>
</dbReference>
<keyword evidence="4" id="KW-0479">Metal-binding</keyword>
<dbReference type="InterPro" id="IPR050116">
    <property type="entry name" value="DNA_polymerase-Y"/>
</dbReference>
<dbReference type="NCBIfam" id="NF002677">
    <property type="entry name" value="PRK02406.1"/>
    <property type="match status" value="1"/>
</dbReference>
<keyword evidence="4" id="KW-0239">DNA-directed DNA polymerase</keyword>
<dbReference type="PANTHER" id="PTHR11076">
    <property type="entry name" value="DNA REPAIR POLYMERASE UMUC / TRANSFERASE FAMILY MEMBER"/>
    <property type="match status" value="1"/>
</dbReference>
<dbReference type="SUPFAM" id="SSF100879">
    <property type="entry name" value="Lesion bypass DNA polymerase (Y-family), little finger domain"/>
    <property type="match status" value="1"/>
</dbReference>
<organism evidence="6 7">
    <name type="scientific">Actinophytocola oryzae</name>
    <dbReference type="NCBI Taxonomy" id="502181"/>
    <lineage>
        <taxon>Bacteria</taxon>
        <taxon>Bacillati</taxon>
        <taxon>Actinomycetota</taxon>
        <taxon>Actinomycetes</taxon>
        <taxon>Pseudonocardiales</taxon>
        <taxon>Pseudonocardiaceae</taxon>
    </lineage>
</organism>
<dbReference type="InterPro" id="IPR001126">
    <property type="entry name" value="UmuC"/>
</dbReference>
<dbReference type="AlphaFoldDB" id="A0A4R7VZX4"/>
<keyword evidence="7" id="KW-1185">Reference proteome</keyword>
<dbReference type="GO" id="GO:0000287">
    <property type="term" value="F:magnesium ion binding"/>
    <property type="evidence" value="ECO:0007669"/>
    <property type="project" value="UniProtKB-UniRule"/>
</dbReference>
<comment type="function">
    <text evidence="2 4">Poorly processive, error-prone DNA polymerase involved in untargeted mutagenesis. Copies undamaged DNA at stalled replication forks, which arise in vivo from mismatched or misaligned primer ends. These misaligned primers can be extended by PolIV. Exhibits no 3'-5' exonuclease (proofreading) activity. May be involved in translesional synthesis, in conjunction with the beta clamp from PolIII.</text>
</comment>
<dbReference type="InterPro" id="IPR036775">
    <property type="entry name" value="DNA_pol_Y-fam_lit_finger_sf"/>
</dbReference>
<keyword evidence="4" id="KW-0238">DNA-binding</keyword>
<evidence type="ECO:0000256" key="3">
    <source>
        <dbReference type="ARBA" id="ARBA00049244"/>
    </source>
</evidence>
<dbReference type="GO" id="GO:0009432">
    <property type="term" value="P:SOS response"/>
    <property type="evidence" value="ECO:0007669"/>
    <property type="project" value="TreeGrafter"/>
</dbReference>
<dbReference type="Gene3D" id="3.30.70.270">
    <property type="match status" value="1"/>
</dbReference>
<name>A0A4R7VZX4_9PSEU</name>
<dbReference type="Gene3D" id="3.30.1490.100">
    <property type="entry name" value="DNA polymerase, Y-family, little finger domain"/>
    <property type="match status" value="1"/>
</dbReference>